<evidence type="ECO:0000256" key="2">
    <source>
        <dbReference type="SAM" id="MobiDB-lite"/>
    </source>
</evidence>
<dbReference type="InterPro" id="IPR001789">
    <property type="entry name" value="Sig_transdc_resp-reg_receiver"/>
</dbReference>
<sequence>MSDVSGGTRSGDRGMGSDLETEYHDWPTPAPTNLPKNTDDGDIDPQADSFAPTPSSRPPAAPDGVHGLLRVLLVTDTDKPIGELRAALARLGCEMLAEVAKPQALPRVVESERPDVVIIDTESPSRDTLEQLAVMNAAAPRPVLMFSADGNQSLIRAAVHAGVTAYSVEGLAAERLAPILEVALARFAHEEKLRARLAKAESELADRKLIDRAKRLLMDRRRISEQEAYAILRKRAMDQGEKLAEVARQLVSIAELLG</sequence>
<dbReference type="InterPro" id="IPR005561">
    <property type="entry name" value="ANTAR"/>
</dbReference>
<dbReference type="Proteomes" id="UP000254589">
    <property type="component" value="Unassembled WGS sequence"/>
</dbReference>
<dbReference type="EMBL" id="UGSJ01000001">
    <property type="protein sequence ID" value="SUA92311.1"/>
    <property type="molecule type" value="Genomic_DNA"/>
</dbReference>
<feature type="modified residue" description="4-aspartylphosphate" evidence="1">
    <location>
        <position position="120"/>
    </location>
</feature>
<dbReference type="SUPFAM" id="SSF52172">
    <property type="entry name" value="CheY-like"/>
    <property type="match status" value="1"/>
</dbReference>
<name>A0AAJ4ZFK5_PANPU</name>
<organism evidence="5 6">
    <name type="scientific">Pandoraea pulmonicola</name>
    <dbReference type="NCBI Taxonomy" id="93221"/>
    <lineage>
        <taxon>Bacteria</taxon>
        <taxon>Pseudomonadati</taxon>
        <taxon>Pseudomonadota</taxon>
        <taxon>Betaproteobacteria</taxon>
        <taxon>Burkholderiales</taxon>
        <taxon>Burkholderiaceae</taxon>
        <taxon>Pandoraea</taxon>
    </lineage>
</organism>
<feature type="region of interest" description="Disordered" evidence="2">
    <location>
        <begin position="1"/>
        <end position="64"/>
    </location>
</feature>
<gene>
    <name evidence="5" type="primary">pdtaR</name>
    <name evidence="5" type="ORF">NCTC13159_03835</name>
</gene>
<accession>A0AAJ4ZFK5</accession>
<feature type="domain" description="Response regulatory" evidence="3">
    <location>
        <begin position="70"/>
        <end position="184"/>
    </location>
</feature>
<dbReference type="SMART" id="SM01012">
    <property type="entry name" value="ANTAR"/>
    <property type="match status" value="1"/>
</dbReference>
<evidence type="ECO:0000259" key="4">
    <source>
        <dbReference type="PROSITE" id="PS50921"/>
    </source>
</evidence>
<dbReference type="PROSITE" id="PS50921">
    <property type="entry name" value="ANTAR"/>
    <property type="match status" value="1"/>
</dbReference>
<dbReference type="Pfam" id="PF03861">
    <property type="entry name" value="ANTAR"/>
    <property type="match status" value="1"/>
</dbReference>
<keyword evidence="1" id="KW-0597">Phosphoprotein</keyword>
<comment type="caution">
    <text evidence="5">The sequence shown here is derived from an EMBL/GenBank/DDBJ whole genome shotgun (WGS) entry which is preliminary data.</text>
</comment>
<dbReference type="Gene3D" id="3.40.50.2300">
    <property type="match status" value="1"/>
</dbReference>
<dbReference type="PROSITE" id="PS50110">
    <property type="entry name" value="RESPONSE_REGULATORY"/>
    <property type="match status" value="1"/>
</dbReference>
<evidence type="ECO:0000313" key="6">
    <source>
        <dbReference type="Proteomes" id="UP000254589"/>
    </source>
</evidence>
<dbReference type="GO" id="GO:0000160">
    <property type="term" value="P:phosphorelay signal transduction system"/>
    <property type="evidence" value="ECO:0007669"/>
    <property type="project" value="InterPro"/>
</dbReference>
<protein>
    <submittedName>
        <fullName evidence="5">Probable transcriptional regulatory protein pdtaR</fullName>
    </submittedName>
</protein>
<dbReference type="AlphaFoldDB" id="A0AAJ4ZFK5"/>
<dbReference type="Pfam" id="PF00072">
    <property type="entry name" value="Response_reg"/>
    <property type="match status" value="1"/>
</dbReference>
<evidence type="ECO:0000313" key="5">
    <source>
        <dbReference type="EMBL" id="SUA92311.1"/>
    </source>
</evidence>
<dbReference type="InterPro" id="IPR036388">
    <property type="entry name" value="WH-like_DNA-bd_sf"/>
</dbReference>
<evidence type="ECO:0000259" key="3">
    <source>
        <dbReference type="PROSITE" id="PS50110"/>
    </source>
</evidence>
<feature type="domain" description="ANTAR" evidence="4">
    <location>
        <begin position="190"/>
        <end position="251"/>
    </location>
</feature>
<evidence type="ECO:0000256" key="1">
    <source>
        <dbReference type="PROSITE-ProRule" id="PRU00169"/>
    </source>
</evidence>
<dbReference type="Gene3D" id="1.10.10.10">
    <property type="entry name" value="Winged helix-like DNA-binding domain superfamily/Winged helix DNA-binding domain"/>
    <property type="match status" value="1"/>
</dbReference>
<dbReference type="InterPro" id="IPR011006">
    <property type="entry name" value="CheY-like_superfamily"/>
</dbReference>
<proteinExistence type="predicted"/>
<reference evidence="5 6" key="1">
    <citation type="submission" date="2018-06" db="EMBL/GenBank/DDBJ databases">
        <authorList>
            <consortium name="Pathogen Informatics"/>
            <person name="Doyle S."/>
        </authorList>
    </citation>
    <scope>NUCLEOTIDE SEQUENCE [LARGE SCALE GENOMIC DNA]</scope>
    <source>
        <strain evidence="5 6">NCTC13159</strain>
    </source>
</reference>
<dbReference type="GO" id="GO:0003723">
    <property type="term" value="F:RNA binding"/>
    <property type="evidence" value="ECO:0007669"/>
    <property type="project" value="InterPro"/>
</dbReference>